<keyword evidence="1" id="KW-0175">Coiled coil</keyword>
<evidence type="ECO:0000256" key="1">
    <source>
        <dbReference type="SAM" id="Coils"/>
    </source>
</evidence>
<feature type="coiled-coil region" evidence="1">
    <location>
        <begin position="10"/>
        <end position="58"/>
    </location>
</feature>
<evidence type="ECO:0000313" key="2">
    <source>
        <dbReference type="EMBL" id="CAF4227223.1"/>
    </source>
</evidence>
<feature type="non-terminal residue" evidence="2">
    <location>
        <position position="74"/>
    </location>
</feature>
<dbReference type="AlphaFoldDB" id="A0A8S2SF08"/>
<organism evidence="2 3">
    <name type="scientific">Rotaria magnacalcarata</name>
    <dbReference type="NCBI Taxonomy" id="392030"/>
    <lineage>
        <taxon>Eukaryota</taxon>
        <taxon>Metazoa</taxon>
        <taxon>Spiralia</taxon>
        <taxon>Gnathifera</taxon>
        <taxon>Rotifera</taxon>
        <taxon>Eurotatoria</taxon>
        <taxon>Bdelloidea</taxon>
        <taxon>Philodinida</taxon>
        <taxon>Philodinidae</taxon>
        <taxon>Rotaria</taxon>
    </lineage>
</organism>
<gene>
    <name evidence="2" type="ORF">BYL167_LOCUS24631</name>
</gene>
<protein>
    <submittedName>
        <fullName evidence="2">Uncharacterized protein</fullName>
    </submittedName>
</protein>
<reference evidence="2" key="1">
    <citation type="submission" date="2021-02" db="EMBL/GenBank/DDBJ databases">
        <authorList>
            <person name="Nowell W R."/>
        </authorList>
    </citation>
    <scope>NUCLEOTIDE SEQUENCE</scope>
</reference>
<accession>A0A8S2SF08</accession>
<comment type="caution">
    <text evidence="2">The sequence shown here is derived from an EMBL/GenBank/DDBJ whole genome shotgun (WGS) entry which is preliminary data.</text>
</comment>
<dbReference type="EMBL" id="CAJOBH010022035">
    <property type="protein sequence ID" value="CAF4227223.1"/>
    <property type="molecule type" value="Genomic_DNA"/>
</dbReference>
<feature type="non-terminal residue" evidence="2">
    <location>
        <position position="1"/>
    </location>
</feature>
<evidence type="ECO:0000313" key="3">
    <source>
        <dbReference type="Proteomes" id="UP000681967"/>
    </source>
</evidence>
<name>A0A8S2SF08_9BILA</name>
<sequence length="74" mass="8842">RTVSYHEEESIRIKARINELQKRLENAEKQLIEKDTIISRKTSELAAINERYREYLEKAKMVLRQMVPHNDSSL</sequence>
<proteinExistence type="predicted"/>
<dbReference type="Proteomes" id="UP000681967">
    <property type="component" value="Unassembled WGS sequence"/>
</dbReference>